<dbReference type="SUPFAM" id="SSF103515">
    <property type="entry name" value="Autotransporter"/>
    <property type="match status" value="1"/>
</dbReference>
<feature type="signal peptide" evidence="8">
    <location>
        <begin position="1"/>
        <end position="20"/>
    </location>
</feature>
<comment type="subcellular location">
    <subcellularLocation>
        <location evidence="1">Cell envelope</location>
    </subcellularLocation>
    <subcellularLocation>
        <location evidence="2">Cell outer membrane</location>
    </subcellularLocation>
    <subcellularLocation>
        <location evidence="3">Secreted</location>
    </subcellularLocation>
</comment>
<dbReference type="SMART" id="SM00710">
    <property type="entry name" value="PbH1"/>
    <property type="match status" value="6"/>
</dbReference>
<evidence type="ECO:0000256" key="1">
    <source>
        <dbReference type="ARBA" id="ARBA00004196"/>
    </source>
</evidence>
<feature type="domain" description="Autotransporter" evidence="9">
    <location>
        <begin position="631"/>
        <end position="897"/>
    </location>
</feature>
<accession>A0A9D9GUF3</accession>
<name>A0A9D9GUF3_9PROT</name>
<reference evidence="10" key="2">
    <citation type="journal article" date="2021" name="PeerJ">
        <title>Extensive microbial diversity within the chicken gut microbiome revealed by metagenomics and culture.</title>
        <authorList>
            <person name="Gilroy R."/>
            <person name="Ravi A."/>
            <person name="Getino M."/>
            <person name="Pursley I."/>
            <person name="Horton D.L."/>
            <person name="Alikhan N.F."/>
            <person name="Baker D."/>
            <person name="Gharbi K."/>
            <person name="Hall N."/>
            <person name="Watson M."/>
            <person name="Adriaenssens E.M."/>
            <person name="Foster-Nyarko E."/>
            <person name="Jarju S."/>
            <person name="Secka A."/>
            <person name="Antonio M."/>
            <person name="Oren A."/>
            <person name="Chaudhuri R.R."/>
            <person name="La Ragione R."/>
            <person name="Hildebrand F."/>
            <person name="Pallen M.J."/>
        </authorList>
    </citation>
    <scope>NUCLEOTIDE SEQUENCE</scope>
    <source>
        <strain evidence="10">8207</strain>
    </source>
</reference>
<dbReference type="SMART" id="SM00869">
    <property type="entry name" value="Autotransporter"/>
    <property type="match status" value="1"/>
</dbReference>
<evidence type="ECO:0000313" key="10">
    <source>
        <dbReference type="EMBL" id="MBO8424912.1"/>
    </source>
</evidence>
<protein>
    <recommendedName>
        <fullName evidence="9">Autotransporter domain-containing protein</fullName>
    </recommendedName>
</protein>
<dbReference type="InterPro" id="IPR051246">
    <property type="entry name" value="WDR48"/>
</dbReference>
<evidence type="ECO:0000256" key="2">
    <source>
        <dbReference type="ARBA" id="ARBA00004442"/>
    </source>
</evidence>
<dbReference type="InterPro" id="IPR003368">
    <property type="entry name" value="POMP_repeat"/>
</dbReference>
<feature type="chain" id="PRO_5038542797" description="Autotransporter domain-containing protein" evidence="8">
    <location>
        <begin position="21"/>
        <end position="897"/>
    </location>
</feature>
<dbReference type="InterPro" id="IPR006626">
    <property type="entry name" value="PbH1"/>
</dbReference>
<evidence type="ECO:0000256" key="8">
    <source>
        <dbReference type="SAM" id="SignalP"/>
    </source>
</evidence>
<reference evidence="10" key="1">
    <citation type="submission" date="2020-10" db="EMBL/GenBank/DDBJ databases">
        <authorList>
            <person name="Gilroy R."/>
        </authorList>
    </citation>
    <scope>NUCLEOTIDE SEQUENCE</scope>
    <source>
        <strain evidence="10">8207</strain>
    </source>
</reference>
<dbReference type="PANTHER" id="PTHR19862:SF14">
    <property type="entry name" value="WD REPEAT-CONTAINING PROTEIN 48"/>
    <property type="match status" value="1"/>
</dbReference>
<dbReference type="GO" id="GO:0043130">
    <property type="term" value="F:ubiquitin binding"/>
    <property type="evidence" value="ECO:0007669"/>
    <property type="project" value="TreeGrafter"/>
</dbReference>
<dbReference type="Proteomes" id="UP000823630">
    <property type="component" value="Unassembled WGS sequence"/>
</dbReference>
<evidence type="ECO:0000256" key="4">
    <source>
        <dbReference type="ARBA" id="ARBA00022525"/>
    </source>
</evidence>
<dbReference type="Pfam" id="PF02415">
    <property type="entry name" value="Chlam_PMP"/>
    <property type="match status" value="2"/>
</dbReference>
<keyword evidence="6" id="KW-0472">Membrane</keyword>
<dbReference type="SUPFAM" id="SSF51126">
    <property type="entry name" value="Pectin lyase-like"/>
    <property type="match status" value="1"/>
</dbReference>
<dbReference type="PROSITE" id="PS51208">
    <property type="entry name" value="AUTOTRANSPORTER"/>
    <property type="match status" value="1"/>
</dbReference>
<dbReference type="InterPro" id="IPR005546">
    <property type="entry name" value="Autotransporte_beta"/>
</dbReference>
<proteinExistence type="predicted"/>
<keyword evidence="5 8" id="KW-0732">Signal</keyword>
<dbReference type="InterPro" id="IPR011050">
    <property type="entry name" value="Pectin_lyase_fold/virulence"/>
</dbReference>
<evidence type="ECO:0000256" key="5">
    <source>
        <dbReference type="ARBA" id="ARBA00022729"/>
    </source>
</evidence>
<gene>
    <name evidence="10" type="ORF">IAC69_00345</name>
</gene>
<evidence type="ECO:0000256" key="6">
    <source>
        <dbReference type="ARBA" id="ARBA00023136"/>
    </source>
</evidence>
<dbReference type="GO" id="GO:0000724">
    <property type="term" value="P:double-strand break repair via homologous recombination"/>
    <property type="evidence" value="ECO:0007669"/>
    <property type="project" value="TreeGrafter"/>
</dbReference>
<keyword evidence="4" id="KW-0964">Secreted</keyword>
<dbReference type="AlphaFoldDB" id="A0A9D9GUF3"/>
<dbReference type="InterPro" id="IPR036709">
    <property type="entry name" value="Autotransporte_beta_dom_sf"/>
</dbReference>
<evidence type="ECO:0000313" key="11">
    <source>
        <dbReference type="Proteomes" id="UP000823630"/>
    </source>
</evidence>
<dbReference type="EMBL" id="JADINC010000008">
    <property type="protein sequence ID" value="MBO8424912.1"/>
    <property type="molecule type" value="Genomic_DNA"/>
</dbReference>
<dbReference type="Gene3D" id="2.40.128.130">
    <property type="entry name" value="Autotransporter beta-domain"/>
    <property type="match status" value="1"/>
</dbReference>
<organism evidence="10 11">
    <name type="scientific">Candidatus Enterousia avistercoris</name>
    <dbReference type="NCBI Taxonomy" id="2840788"/>
    <lineage>
        <taxon>Bacteria</taxon>
        <taxon>Pseudomonadati</taxon>
        <taxon>Pseudomonadota</taxon>
        <taxon>Alphaproteobacteria</taxon>
        <taxon>Candidatus Enterousia</taxon>
    </lineage>
</organism>
<comment type="caution">
    <text evidence="10">The sequence shown here is derived from an EMBL/GenBank/DDBJ whole genome shotgun (WGS) entry which is preliminary data.</text>
</comment>
<evidence type="ECO:0000259" key="9">
    <source>
        <dbReference type="PROSITE" id="PS51208"/>
    </source>
</evidence>
<evidence type="ECO:0000256" key="7">
    <source>
        <dbReference type="ARBA" id="ARBA00023237"/>
    </source>
</evidence>
<evidence type="ECO:0000256" key="3">
    <source>
        <dbReference type="ARBA" id="ARBA00004613"/>
    </source>
</evidence>
<dbReference type="GO" id="GO:0009279">
    <property type="term" value="C:cell outer membrane"/>
    <property type="evidence" value="ECO:0007669"/>
    <property type="project" value="UniProtKB-SubCell"/>
</dbReference>
<dbReference type="PANTHER" id="PTHR19862">
    <property type="entry name" value="WD REPEAT-CONTAINING PROTEIN 48"/>
    <property type="match status" value="1"/>
</dbReference>
<keyword evidence="7" id="KW-0998">Cell outer membrane</keyword>
<sequence length="897" mass="95610">MRIIKSVSLISVCWAMPAMAADAPDFNTFYNLYKALESPNNISITSDILSTRLLNTPGAQSTIIDVGNFDFNGGGYVGFVISNGYNFSLANGGTFSGDTIEKSINNFSNSAQGGVISNLGGGVEINNSVFANNTSSAGGAVFYQGANSTADISNSVFQSNRASRGDGGVIYNEYESSATFTNSVFTGNSARDYGGVAFNDGALNISGGTFTSNSADSGGALYNSNTINISDSSFTGNTATAGPGAIYTTGMMNLKNSVFENNSGDTGGAIGNYGIIGDTLYSVIQGSVFNNNSAEYGGAIYNWDDIYVIDSQFNNNTASTDGGAIHNLSELYLIALNNDVSFTGNTVNGASNAIQSSGTITMNASPGYNIIFDDAIGGDGNININRPYIFDSKDVPTGGNIILNADMSGFSGDITQFNGTMQIAENGTFFNAKNLNIQGGTLDIGTHEINASSISFGENATLVLGVANADTYGYVNADTYSIENGANLNVILQPNAMGSNSTMRLHLLRSANEILDNFTPQINNNLYAFSQIGNGWYVIESVAEYDDIIRDMGGTQNNINTATAWQDAPPASHTTGRELYLQMNALLQTNAIGYIRALSALAPSPAPLTQIIGTQLISRTDNMINGPRNEYDTGNGKIWVSGVGSGGQLDSAIQYSEFDMHGIGGAVGTEYKIADAIFGAAYTFQYDKIGNWARDIRASTDGGAIYIKYNLGNFALRGATAIFYTDIHEIKNAANLRLDNNTSAYTYSAWSDIGYKISPYNWNITPRVGTRYTLIHRATSTDEAGQTISGDNLHFWTAYTDATIAYNNFDFHGIKFVPSVNIGASYDMRSDNDIFNIAINNNKYNIVGDKLPRLAGNIGTELGIIFNESGELRIGINAQLRNDYNNISATIRGALRF</sequence>
<dbReference type="GO" id="GO:0005576">
    <property type="term" value="C:extracellular region"/>
    <property type="evidence" value="ECO:0007669"/>
    <property type="project" value="UniProtKB-SubCell"/>
</dbReference>